<dbReference type="EMBL" id="KV441549">
    <property type="protein sequence ID" value="OAG10258.1"/>
    <property type="molecule type" value="Genomic_DNA"/>
</dbReference>
<reference evidence="1 2" key="1">
    <citation type="submission" date="2016-05" db="EMBL/GenBank/DDBJ databases">
        <title>Comparative analysis of secretome profiles of manganese(II)-oxidizing ascomycete fungi.</title>
        <authorList>
            <consortium name="DOE Joint Genome Institute"/>
            <person name="Zeiner C.A."/>
            <person name="Purvine S.O."/>
            <person name="Zink E.M."/>
            <person name="Wu S."/>
            <person name="Pasa-Tolic L."/>
            <person name="Chaput D.L."/>
            <person name="Haridas S."/>
            <person name="Grigoriev I.V."/>
            <person name="Santelli C.M."/>
            <person name="Hansel C.M."/>
        </authorList>
    </citation>
    <scope>NUCLEOTIDE SEQUENCE [LARGE SCALE GENOMIC DNA]</scope>
    <source>
        <strain evidence="1 2">AP3s5-JAC2a</strain>
    </source>
</reference>
<gene>
    <name evidence="1" type="ORF">CC84DRAFT_1236751</name>
</gene>
<keyword evidence="2" id="KW-1185">Reference proteome</keyword>
<protein>
    <submittedName>
        <fullName evidence="1">Uncharacterized protein</fullName>
    </submittedName>
</protein>
<accession>A0A177CTD9</accession>
<organism evidence="1 2">
    <name type="scientific">Paraphaeosphaeria sporulosa</name>
    <dbReference type="NCBI Taxonomy" id="1460663"/>
    <lineage>
        <taxon>Eukaryota</taxon>
        <taxon>Fungi</taxon>
        <taxon>Dikarya</taxon>
        <taxon>Ascomycota</taxon>
        <taxon>Pezizomycotina</taxon>
        <taxon>Dothideomycetes</taxon>
        <taxon>Pleosporomycetidae</taxon>
        <taxon>Pleosporales</taxon>
        <taxon>Massarineae</taxon>
        <taxon>Didymosphaeriaceae</taxon>
        <taxon>Paraphaeosphaeria</taxon>
    </lineage>
</organism>
<dbReference type="RefSeq" id="XP_018040623.1">
    <property type="nucleotide sequence ID" value="XM_018183882.1"/>
</dbReference>
<proteinExistence type="predicted"/>
<dbReference type="AlphaFoldDB" id="A0A177CTD9"/>
<name>A0A177CTD9_9PLEO</name>
<dbReference type="InParanoid" id="A0A177CTD9"/>
<dbReference type="OrthoDB" id="3791698at2759"/>
<sequence>MLSSLKPLEYAFEKLSSSHAVTQLTYAIDVHGTRSITATANPEREQCANCGAFFADYHRLKGHYADYPVQCDVHGVCLRFDDVLVHADEDRHDRCFVRACRSIYRLEGGWKGSVVEGHIRGSHRREGIYY</sequence>
<dbReference type="Proteomes" id="UP000077069">
    <property type="component" value="Unassembled WGS sequence"/>
</dbReference>
<evidence type="ECO:0000313" key="1">
    <source>
        <dbReference type="EMBL" id="OAG10258.1"/>
    </source>
</evidence>
<evidence type="ECO:0000313" key="2">
    <source>
        <dbReference type="Proteomes" id="UP000077069"/>
    </source>
</evidence>
<dbReference type="GeneID" id="28767368"/>